<protein>
    <submittedName>
        <fullName evidence="6">ATP-grasp domain-containing protein</fullName>
    </submittedName>
</protein>
<keyword evidence="7" id="KW-1185">Reference proteome</keyword>
<accession>A0ABU2H8H5</accession>
<evidence type="ECO:0000259" key="5">
    <source>
        <dbReference type="PROSITE" id="PS50975"/>
    </source>
</evidence>
<dbReference type="SUPFAM" id="SSF56059">
    <property type="entry name" value="Glutathione synthetase ATP-binding domain-like"/>
    <property type="match status" value="1"/>
</dbReference>
<dbReference type="PROSITE" id="PS50975">
    <property type="entry name" value="ATP_GRASP"/>
    <property type="match status" value="1"/>
</dbReference>
<keyword evidence="3 4" id="KW-0067">ATP-binding</keyword>
<comment type="caution">
    <text evidence="6">The sequence shown here is derived from an EMBL/GenBank/DDBJ whole genome shotgun (WGS) entry which is preliminary data.</text>
</comment>
<keyword evidence="1" id="KW-0436">Ligase</keyword>
<evidence type="ECO:0000313" key="6">
    <source>
        <dbReference type="EMBL" id="MDS1271606.1"/>
    </source>
</evidence>
<evidence type="ECO:0000256" key="2">
    <source>
        <dbReference type="ARBA" id="ARBA00022741"/>
    </source>
</evidence>
<dbReference type="Gene3D" id="3.30.470.20">
    <property type="entry name" value="ATP-grasp fold, B domain"/>
    <property type="match status" value="1"/>
</dbReference>
<reference evidence="7" key="1">
    <citation type="submission" date="2023-07" db="EMBL/GenBank/DDBJ databases">
        <title>Novel species in the genus Lipingzhangella isolated from Sambhar Salt Lake.</title>
        <authorList>
            <person name="Jiya N."/>
            <person name="Kajale S."/>
            <person name="Sharma A."/>
        </authorList>
    </citation>
    <scope>NUCLEOTIDE SEQUENCE [LARGE SCALE GENOMIC DNA]</scope>
    <source>
        <strain evidence="7">LS1_29</strain>
    </source>
</reference>
<dbReference type="InterPro" id="IPR041472">
    <property type="entry name" value="BL00235/CARNS1_N"/>
</dbReference>
<evidence type="ECO:0000313" key="7">
    <source>
        <dbReference type="Proteomes" id="UP001250214"/>
    </source>
</evidence>
<name>A0ABU2H8H5_9ACTN</name>
<dbReference type="Proteomes" id="UP001250214">
    <property type="component" value="Unassembled WGS sequence"/>
</dbReference>
<dbReference type="InterPro" id="IPR011761">
    <property type="entry name" value="ATP-grasp"/>
</dbReference>
<dbReference type="PANTHER" id="PTHR43585:SF2">
    <property type="entry name" value="ATP-GRASP ENZYME FSQD"/>
    <property type="match status" value="1"/>
</dbReference>
<proteinExistence type="predicted"/>
<evidence type="ECO:0000256" key="3">
    <source>
        <dbReference type="ARBA" id="ARBA00022840"/>
    </source>
</evidence>
<dbReference type="EMBL" id="JAVLVT010000006">
    <property type="protein sequence ID" value="MDS1271606.1"/>
    <property type="molecule type" value="Genomic_DNA"/>
</dbReference>
<keyword evidence="2 4" id="KW-0547">Nucleotide-binding</keyword>
<dbReference type="RefSeq" id="WP_310913152.1">
    <property type="nucleotide sequence ID" value="NZ_JAVLVT010000006.1"/>
</dbReference>
<sequence length="420" mass="45836">MSLDAPGHPAVVFVNTRRTVTEYAPAFQAARSLGYDVILVTDSVPEDEKRELATRVVVVDTTNTSEVLDQLDTHAGDFTIHGVVPWADRDMLSAANLVRELGLPGLGPDEAWNVRNKWAMRRALTQLPQYLPAFRVVHDRDGMDRALESVGYPGILKPTSGSGSKGIFRVTGPEEAWAAWTALTTMTSSGDASFRDAPGELIYEEFVEGPEFSAEGVVSGTDVHVAGFTSKSSTPDYYLEYGHAFPAQLTEADTESAQQMVREVLAELGLHDCAFHLEFKLTDQGPKLIEVAGRIGGDFISSHLVPLSLNRPFYADVIRVATGQQVAPFGAPEAYAEVRKILSRQEGRFSHIEGWESMLDGKWVADAVIERKVGAEITLPPADFMSSVVAAFIVKAPLGDAQTARDWVEETERNVRVVCA</sequence>
<dbReference type="Gene3D" id="3.40.50.20">
    <property type="match status" value="1"/>
</dbReference>
<dbReference type="InterPro" id="IPR052032">
    <property type="entry name" value="ATP-dep_AA_Ligase"/>
</dbReference>
<gene>
    <name evidence="6" type="ORF">RIF23_15025</name>
</gene>
<dbReference type="Pfam" id="PF13535">
    <property type="entry name" value="ATP-grasp_4"/>
    <property type="match status" value="1"/>
</dbReference>
<organism evidence="6 7">
    <name type="scientific">Lipingzhangella rawalii</name>
    <dbReference type="NCBI Taxonomy" id="2055835"/>
    <lineage>
        <taxon>Bacteria</taxon>
        <taxon>Bacillati</taxon>
        <taxon>Actinomycetota</taxon>
        <taxon>Actinomycetes</taxon>
        <taxon>Streptosporangiales</taxon>
        <taxon>Nocardiopsidaceae</taxon>
        <taxon>Lipingzhangella</taxon>
    </lineage>
</organism>
<dbReference type="PANTHER" id="PTHR43585">
    <property type="entry name" value="FUMIPYRROLE BIOSYNTHESIS PROTEIN C"/>
    <property type="match status" value="1"/>
</dbReference>
<evidence type="ECO:0000256" key="4">
    <source>
        <dbReference type="PROSITE-ProRule" id="PRU00409"/>
    </source>
</evidence>
<feature type="domain" description="ATP-grasp" evidence="5">
    <location>
        <begin position="121"/>
        <end position="322"/>
    </location>
</feature>
<dbReference type="Pfam" id="PF18130">
    <property type="entry name" value="ATPgrasp_N"/>
    <property type="match status" value="1"/>
</dbReference>
<evidence type="ECO:0000256" key="1">
    <source>
        <dbReference type="ARBA" id="ARBA00022598"/>
    </source>
</evidence>